<dbReference type="InterPro" id="IPR027417">
    <property type="entry name" value="P-loop_NTPase"/>
</dbReference>
<reference evidence="8" key="1">
    <citation type="submission" date="2023-10" db="EMBL/GenBank/DDBJ databases">
        <authorList>
            <person name="Hackl T."/>
        </authorList>
    </citation>
    <scope>NUCLEOTIDE SEQUENCE</scope>
</reference>
<feature type="compositionally biased region" description="Basic and acidic residues" evidence="6">
    <location>
        <begin position="1740"/>
        <end position="1751"/>
    </location>
</feature>
<dbReference type="InterPro" id="IPR000330">
    <property type="entry name" value="SNF2_N"/>
</dbReference>
<dbReference type="PANTHER" id="PTHR45626">
    <property type="entry name" value="TRANSCRIPTION TERMINATION FACTOR 2-RELATED"/>
    <property type="match status" value="1"/>
</dbReference>
<dbReference type="GO" id="GO:0016787">
    <property type="term" value="F:hydrolase activity"/>
    <property type="evidence" value="ECO:0007669"/>
    <property type="project" value="UniProtKB-KW"/>
</dbReference>
<keyword evidence="1" id="KW-0489">Methyltransferase</keyword>
<evidence type="ECO:0000256" key="6">
    <source>
        <dbReference type="SAM" id="MobiDB-lite"/>
    </source>
</evidence>
<evidence type="ECO:0000313" key="8">
    <source>
        <dbReference type="EMBL" id="CAJ2502319.1"/>
    </source>
</evidence>
<dbReference type="InterPro" id="IPR050628">
    <property type="entry name" value="SNF2_RAD54_helicase_TF"/>
</dbReference>
<dbReference type="InterPro" id="IPR029063">
    <property type="entry name" value="SAM-dependent_MTases_sf"/>
</dbReference>
<dbReference type="SMART" id="SM00487">
    <property type="entry name" value="DEXDc"/>
    <property type="match status" value="1"/>
</dbReference>
<evidence type="ECO:0000256" key="5">
    <source>
        <dbReference type="ARBA" id="ARBA00022840"/>
    </source>
</evidence>
<evidence type="ECO:0000256" key="2">
    <source>
        <dbReference type="ARBA" id="ARBA00022679"/>
    </source>
</evidence>
<dbReference type="SUPFAM" id="SSF53335">
    <property type="entry name" value="S-adenosyl-L-methionine-dependent methyltransferases"/>
    <property type="match status" value="1"/>
</dbReference>
<accession>A0AAI8YCL5</accession>
<dbReference type="InterPro" id="IPR038718">
    <property type="entry name" value="SNF2-like_sf"/>
</dbReference>
<evidence type="ECO:0000256" key="1">
    <source>
        <dbReference type="ARBA" id="ARBA00022603"/>
    </source>
</evidence>
<keyword evidence="5" id="KW-0067">ATP-binding</keyword>
<keyword evidence="2" id="KW-0808">Transferase</keyword>
<dbReference type="GO" id="GO:0005634">
    <property type="term" value="C:nucleus"/>
    <property type="evidence" value="ECO:0007669"/>
    <property type="project" value="TreeGrafter"/>
</dbReference>
<dbReference type="Gene3D" id="3.40.50.150">
    <property type="entry name" value="Vaccinia Virus protein VP39"/>
    <property type="match status" value="1"/>
</dbReference>
<proteinExistence type="predicted"/>
<dbReference type="InterPro" id="IPR001525">
    <property type="entry name" value="C5_MeTfrase"/>
</dbReference>
<gene>
    <name evidence="8" type="ORF">KHLLAP_LOCUS2787</name>
</gene>
<dbReference type="Pfam" id="PF00176">
    <property type="entry name" value="SNF2-rel_dom"/>
    <property type="match status" value="1"/>
</dbReference>
<evidence type="ECO:0000259" key="7">
    <source>
        <dbReference type="SMART" id="SM00487"/>
    </source>
</evidence>
<dbReference type="Proteomes" id="UP001295740">
    <property type="component" value="Unassembled WGS sequence"/>
</dbReference>
<dbReference type="GO" id="GO:0008094">
    <property type="term" value="F:ATP-dependent activity, acting on DNA"/>
    <property type="evidence" value="ECO:0007669"/>
    <property type="project" value="TreeGrafter"/>
</dbReference>
<sequence length="2149" mass="239177">MPPKRGNEADAISSPEKRAKTDSSRAALKAIADKGGVHVRVATMCSGTEAPIFALKMFQDSFAKLHNGKQLISINHVFSVEIEPFKQAYIRRNTTGSTVFRDVTDFVNPKDDQAPTAMGGLEAIPGNIDIVAGCSCVDFSTLNNKKLKDMGVKVDDPTSTEQVKSWFKKASEKINSGNSGMAQSQLTFFSMLNYANDRRPKVVILENVMSAPWEEICDVWFNEVINYAATSTKLDTKDFYIPHTRTRGYLITVDRYHFGDKSDEIVRHWKQTICQLERKASSPLTDWVLPSNHPLTIRARQDDSERALRLRARDSDWEHSKLRHVRVRRVEKLGDDRPLPGWGSHGAKKPYDRLDRLVVASLGDRAMDCIEINYLRGKVSKFDSQYKVQVFDLSQNIDRSGFNTNLGLSNCILSNCITPRGQIFVTDQCRLLSGYEALAMQGLPLDYLDLTRESQEELRDLAGNAMRTTVAGAAVMNMLLTVDGYTDNARPFFKLIDNTGSQQCDSHFSNPQADLYGHHDFSTTKKPSTDMQSLLKLAQSCRRYCYCSGAAKYSTECFKKCRVCGTIRCFWCAGNPVHEYHAFTRPESVPLDSVSYRIMGFVPSVIKNVVVRDSFASGDSQFTSTLAAIPELIEALCSATFYYKQVLVTEQIIIWYSAEDPDASFALRGVISDQGISWYLSLASWCSLADSVVGNSGRKLDREDLERPFARLHLERVVEHSVSHLPEPIQHDVESLFGVYQHQPGCDSSRDSLHFCEDKGLYLFEDPSKTLAADHDLYVISRECRALETYEHRGLLVKFPKFWDHKTISATGHWLKAGPNDRNTLCFTEQEPFKDVERLCISRDAVNSCSEALPAAVRSEGGHRGQVLARFDAIRHSHGDKQLVLSKYGFADNQTDHRPAGWVDVAKADLAPLIEYLSPMNVKLAGKEFLRLKIDLPKLTESCSTCSPPIPKVHWIAIKADKRVPHTVYQEMTAYENQLRQRPPVFQVQIKKADTSKVHGNSDIDPTGGQMSKLSLQYILNGDELGHQASSYLLQGGAATLQKSTTSDIEMIAWTDVAAADILYHTFKSFSESLIPLDRMENVLPLIQATAGFNGKLLGNQQRSLSWMLQRETSGLHFQEREIEEVLVPELKLRFAGRATRQVCRRGGVLADDPGYGKTVVTLALIAAQRKFDENGLIKTRSTDEGLACYPLNGSLIVVPGHLTAQWSAEAKHFLQLEDHDVLVIQSCKDLMGTPKALLQKFETAKIIIVSTEILAGKGGDGYYDALAKWAGAMQPPDRSAAQQRPFRDWYEDAVLDVRKHAVPLLSTLDADNRVNIGDELRKIANRRDIRRKEYFAAVGDYQKRETRENLAPADMGDVKEKGLHTKEKESGFWAQLDRQEILKGRTIFPLEAFSFARVVYDEFSYSNGYVGLFVRNCSTYAKWVLSATPPTQKLGDICVIGDILNVHVARPIEARIGLPRITEGPKLPDRTNGEMQLTHGKLQSDQSVRERQDQGHMFLKHFASANPLDDCTYTKGLQVEEHVVVSNMDPEETIHYLDLQQDLHHCGLDVDKLRRESMALLPVTRSWQGTNGRLLAGQNLCLRASLRPAQTSAGVGVRGFRHALLVAAQNYLRIVAEKALWLVQRMVSISEETVSDSAKNSVTDIYIMFRKLWAKDVSFFGGADAYDAVFEAIIPTGFTIPPLPGPEVGDKPSSGEVKSLRDLEAERHYSFAAYFALAKDDVTLLDDTEVQALVQDLKGRSPQLKERPAESDASPTGLFPRQQLEEYIEENILQKEYERAEETTRAPTPTFQENLTNSSDYTGNKDPLLDLCRRRGVKSNSADKKDIVVQRLKDYDSGDLQPQDYAAAAFCKLERALYPRKDQTVKNTSNLHLVPECGHLLCAEHFDGTSCGDVASKIDGLKSGCPSELAGKTIPMSKFDGDERTITWGATSPNGALAGTATSLTGSHAHLSSKSVMIVDVIKQVPKDDCVLVFSQHDEQLEELKLAMDANGISFVMGKEAATFAPKKKAFTESAMAEISITAKASASAPVSPNPNPNKKERSSPDYYTPEDNSSEVSARRKLRRVGDDAASSSAMLIANQAPVPEASGLTSSGSSATRATRPRTARANQTRNVQQYTPAPKRPASYDPKNPPPKDEPHPISTTHILP</sequence>
<evidence type="ECO:0000313" key="9">
    <source>
        <dbReference type="Proteomes" id="UP001295740"/>
    </source>
</evidence>
<feature type="region of interest" description="Disordered" evidence="6">
    <location>
        <begin position="1"/>
        <end position="23"/>
    </location>
</feature>
<evidence type="ECO:0000256" key="4">
    <source>
        <dbReference type="ARBA" id="ARBA00022801"/>
    </source>
</evidence>
<dbReference type="SUPFAM" id="SSF52540">
    <property type="entry name" value="P-loop containing nucleoside triphosphate hydrolases"/>
    <property type="match status" value="1"/>
</dbReference>
<dbReference type="EMBL" id="CAUWAG010000004">
    <property type="protein sequence ID" value="CAJ2502319.1"/>
    <property type="molecule type" value="Genomic_DNA"/>
</dbReference>
<dbReference type="GO" id="GO:0008168">
    <property type="term" value="F:methyltransferase activity"/>
    <property type="evidence" value="ECO:0007669"/>
    <property type="project" value="UniProtKB-KW"/>
</dbReference>
<dbReference type="GO" id="GO:0005524">
    <property type="term" value="F:ATP binding"/>
    <property type="evidence" value="ECO:0007669"/>
    <property type="project" value="UniProtKB-KW"/>
</dbReference>
<dbReference type="Gene3D" id="3.40.50.10810">
    <property type="entry name" value="Tandem AAA-ATPase domain"/>
    <property type="match status" value="1"/>
</dbReference>
<dbReference type="GO" id="GO:0032259">
    <property type="term" value="P:methylation"/>
    <property type="evidence" value="ECO:0007669"/>
    <property type="project" value="UniProtKB-KW"/>
</dbReference>
<keyword evidence="4" id="KW-0378">Hydrolase</keyword>
<dbReference type="InterPro" id="IPR014001">
    <property type="entry name" value="Helicase_ATP-bd"/>
</dbReference>
<feature type="region of interest" description="Disordered" evidence="6">
    <location>
        <begin position="1740"/>
        <end position="1759"/>
    </location>
</feature>
<protein>
    <submittedName>
        <fullName evidence="8">Uu.00g097130.m01.CDS01</fullName>
    </submittedName>
</protein>
<feature type="region of interest" description="Disordered" evidence="6">
    <location>
        <begin position="1781"/>
        <end position="1803"/>
    </location>
</feature>
<feature type="region of interest" description="Disordered" evidence="6">
    <location>
        <begin position="2024"/>
        <end position="2149"/>
    </location>
</feature>
<dbReference type="PANTHER" id="PTHR45626:SF26">
    <property type="entry name" value="FAMILY HELICASE, PUTATIVE (AFU_ORTHOLOGUE AFUA_2G09120)-RELATED"/>
    <property type="match status" value="1"/>
</dbReference>
<feature type="compositionally biased region" description="Polar residues" evidence="6">
    <location>
        <begin position="1786"/>
        <end position="1803"/>
    </location>
</feature>
<comment type="caution">
    <text evidence="8">The sequence shown here is derived from an EMBL/GenBank/DDBJ whole genome shotgun (WGS) entry which is preliminary data.</text>
</comment>
<feature type="domain" description="Helicase ATP-binding" evidence="7">
    <location>
        <begin position="1093"/>
        <end position="1465"/>
    </location>
</feature>
<keyword evidence="9" id="KW-1185">Reference proteome</keyword>
<keyword evidence="3" id="KW-0547">Nucleotide-binding</keyword>
<organism evidence="8 9">
    <name type="scientific">Anthostomella pinea</name>
    <dbReference type="NCBI Taxonomy" id="933095"/>
    <lineage>
        <taxon>Eukaryota</taxon>
        <taxon>Fungi</taxon>
        <taxon>Dikarya</taxon>
        <taxon>Ascomycota</taxon>
        <taxon>Pezizomycotina</taxon>
        <taxon>Sordariomycetes</taxon>
        <taxon>Xylariomycetidae</taxon>
        <taxon>Xylariales</taxon>
        <taxon>Xylariaceae</taxon>
        <taxon>Anthostomella</taxon>
    </lineage>
</organism>
<evidence type="ECO:0000256" key="3">
    <source>
        <dbReference type="ARBA" id="ARBA00022741"/>
    </source>
</evidence>
<dbReference type="Pfam" id="PF00145">
    <property type="entry name" value="DNA_methylase"/>
    <property type="match status" value="1"/>
</dbReference>
<feature type="compositionally biased region" description="Low complexity" evidence="6">
    <location>
        <begin position="2088"/>
        <end position="2101"/>
    </location>
</feature>
<name>A0AAI8YCL5_9PEZI</name>
<dbReference type="GO" id="GO:0006281">
    <property type="term" value="P:DNA repair"/>
    <property type="evidence" value="ECO:0007669"/>
    <property type="project" value="TreeGrafter"/>
</dbReference>